<dbReference type="RefSeq" id="WP_034244826.1">
    <property type="nucleotide sequence ID" value="NZ_BJYK01000001.1"/>
</dbReference>
<feature type="compositionally biased region" description="Low complexity" evidence="2">
    <location>
        <begin position="269"/>
        <end position="282"/>
    </location>
</feature>
<comment type="similarity">
    <text evidence="1">Belongs to the SURF1 family.</text>
</comment>
<dbReference type="InterPro" id="IPR002994">
    <property type="entry name" value="Surf1/Shy1"/>
</dbReference>
<comment type="subcellular location">
    <subcellularLocation>
        <location evidence="1">Cell membrane</location>
        <topology evidence="1">Multi-pass membrane protein</topology>
    </subcellularLocation>
</comment>
<dbReference type="Pfam" id="PF02104">
    <property type="entry name" value="SURF1"/>
    <property type="match status" value="1"/>
</dbReference>
<evidence type="ECO:0000256" key="2">
    <source>
        <dbReference type="SAM" id="MobiDB-lite"/>
    </source>
</evidence>
<organism evidence="3 4">
    <name type="scientific">Actinotalea fermentans</name>
    <dbReference type="NCBI Taxonomy" id="43671"/>
    <lineage>
        <taxon>Bacteria</taxon>
        <taxon>Bacillati</taxon>
        <taxon>Actinomycetota</taxon>
        <taxon>Actinomycetes</taxon>
        <taxon>Micrococcales</taxon>
        <taxon>Cellulomonadaceae</taxon>
        <taxon>Actinotalea</taxon>
    </lineage>
</organism>
<comment type="caution">
    <text evidence="3">The sequence shown here is derived from an EMBL/GenBank/DDBJ whole genome shotgun (WGS) entry which is preliminary data.</text>
</comment>
<keyword evidence="4" id="KW-1185">Reference proteome</keyword>
<dbReference type="PROSITE" id="PS51257">
    <property type="entry name" value="PROKAR_LIPOPROTEIN"/>
    <property type="match status" value="1"/>
</dbReference>
<protein>
    <recommendedName>
        <fullName evidence="1">SURF1-like protein</fullName>
    </recommendedName>
</protein>
<evidence type="ECO:0000256" key="1">
    <source>
        <dbReference type="RuleBase" id="RU363076"/>
    </source>
</evidence>
<dbReference type="AlphaFoldDB" id="A0A511YVD8"/>
<reference evidence="3 4" key="1">
    <citation type="submission" date="2019-07" db="EMBL/GenBank/DDBJ databases">
        <title>Whole genome shotgun sequence of Actinotalea fermentans NBRC 105374.</title>
        <authorList>
            <person name="Hosoyama A."/>
            <person name="Uohara A."/>
            <person name="Ohji S."/>
            <person name="Ichikawa N."/>
        </authorList>
    </citation>
    <scope>NUCLEOTIDE SEQUENCE [LARGE SCALE GENOMIC DNA]</scope>
    <source>
        <strain evidence="3 4">NBRC 105374</strain>
    </source>
</reference>
<name>A0A511YVD8_9CELL</name>
<proteinExistence type="inferred from homology"/>
<dbReference type="Proteomes" id="UP000321484">
    <property type="component" value="Unassembled WGS sequence"/>
</dbReference>
<dbReference type="PROSITE" id="PS50895">
    <property type="entry name" value="SURF1"/>
    <property type="match status" value="1"/>
</dbReference>
<keyword evidence="1" id="KW-0472">Membrane</keyword>
<accession>A0A511YVD8</accession>
<dbReference type="GO" id="GO:0005886">
    <property type="term" value="C:plasma membrane"/>
    <property type="evidence" value="ECO:0007669"/>
    <property type="project" value="UniProtKB-SubCell"/>
</dbReference>
<keyword evidence="1" id="KW-1003">Cell membrane</keyword>
<feature type="compositionally biased region" description="Low complexity" evidence="2">
    <location>
        <begin position="241"/>
        <end position="253"/>
    </location>
</feature>
<evidence type="ECO:0000313" key="4">
    <source>
        <dbReference type="Proteomes" id="UP000321484"/>
    </source>
</evidence>
<gene>
    <name evidence="3" type="ORF">AFE02nite_08870</name>
</gene>
<dbReference type="EMBL" id="BJYK01000001">
    <property type="protein sequence ID" value="GEN79153.1"/>
    <property type="molecule type" value="Genomic_DNA"/>
</dbReference>
<dbReference type="CDD" id="cd06662">
    <property type="entry name" value="SURF1"/>
    <property type="match status" value="1"/>
</dbReference>
<sequence length="314" mass="32580">MSLRRAASVMAVALLVAAGCVLAGIWQWTRHEDRSAAVALVSANYDAAPAALADVVGDGLQPGEVWRPVTVRGDYVGAAVLRNRPVSGTPAAHALGVLEVADGPWRGRLLVVDRGWFPAAEASAGRPVPQGTLDVVVRLRSAEPRAERDAPAGQVQAIAVDQVLEAAGLQGADVVPDAYGVVATEDGRVPDDVTPVPRPDADLGPHLSYAFQWWVFATGALVGGVVLLRREEAEGAASQVATADEGGTAEAGARVGTTVRATPPPSEGATRAARQQPPAAATRRPHRRRPTAEEEEDAILDAAEGRSGPLSPRS</sequence>
<feature type="region of interest" description="Disordered" evidence="2">
    <location>
        <begin position="238"/>
        <end position="314"/>
    </location>
</feature>
<evidence type="ECO:0000313" key="3">
    <source>
        <dbReference type="EMBL" id="GEN79153.1"/>
    </source>
</evidence>